<protein>
    <recommendedName>
        <fullName evidence="7">G-protein coupled receptors family 1 profile domain-containing protein</fullName>
    </recommendedName>
</protein>
<dbReference type="PANTHER" id="PTHR46641">
    <property type="entry name" value="FMRFAMIDE RECEPTOR-RELATED"/>
    <property type="match status" value="1"/>
</dbReference>
<comment type="caution">
    <text evidence="8">The sequence shown here is derived from an EMBL/GenBank/DDBJ whole genome shotgun (WGS) entry which is preliminary data.</text>
</comment>
<keyword evidence="4 6" id="KW-1133">Transmembrane helix</keyword>
<dbReference type="Proteomes" id="UP000466442">
    <property type="component" value="Unassembled WGS sequence"/>
</dbReference>
<comment type="similarity">
    <text evidence="2">Belongs to the G-protein coupled receptor 1 family.</text>
</comment>
<dbReference type="SUPFAM" id="SSF81321">
    <property type="entry name" value="Family A G protein-coupled receptor-like"/>
    <property type="match status" value="1"/>
</dbReference>
<proteinExistence type="inferred from homology"/>
<dbReference type="CDD" id="cd14978">
    <property type="entry name" value="7tmA_FMRFamide_R-like"/>
    <property type="match status" value="1"/>
</dbReference>
<dbReference type="InterPro" id="IPR000276">
    <property type="entry name" value="GPCR_Rhodpsn"/>
</dbReference>
<dbReference type="Pfam" id="PF00001">
    <property type="entry name" value="7tm_1"/>
    <property type="match status" value="1"/>
</dbReference>
<evidence type="ECO:0000259" key="7">
    <source>
        <dbReference type="PROSITE" id="PS50262"/>
    </source>
</evidence>
<keyword evidence="5 6" id="KW-0472">Membrane</keyword>
<gene>
    <name evidence="8" type="ORF">GE061_003003</name>
</gene>
<name>A0A8S9X4U2_APOLU</name>
<evidence type="ECO:0000256" key="4">
    <source>
        <dbReference type="ARBA" id="ARBA00022989"/>
    </source>
</evidence>
<reference evidence="8" key="1">
    <citation type="journal article" date="2021" name="Mol. Ecol. Resour.">
        <title>Apolygus lucorum genome provides insights into omnivorousness and mesophyll feeding.</title>
        <authorList>
            <person name="Liu Y."/>
            <person name="Liu H."/>
            <person name="Wang H."/>
            <person name="Huang T."/>
            <person name="Liu B."/>
            <person name="Yang B."/>
            <person name="Yin L."/>
            <person name="Li B."/>
            <person name="Zhang Y."/>
            <person name="Zhang S."/>
            <person name="Jiang F."/>
            <person name="Zhang X."/>
            <person name="Ren Y."/>
            <person name="Wang B."/>
            <person name="Wang S."/>
            <person name="Lu Y."/>
            <person name="Wu K."/>
            <person name="Fan W."/>
            <person name="Wang G."/>
        </authorList>
    </citation>
    <scope>NUCLEOTIDE SEQUENCE</scope>
    <source>
        <strain evidence="8">12Hb</strain>
    </source>
</reference>
<comment type="subcellular location">
    <subcellularLocation>
        <location evidence="1">Membrane</location>
    </subcellularLocation>
</comment>
<feature type="domain" description="G-protein coupled receptors family 1 profile" evidence="7">
    <location>
        <begin position="1"/>
        <end position="204"/>
    </location>
</feature>
<evidence type="ECO:0000313" key="9">
    <source>
        <dbReference type="Proteomes" id="UP000466442"/>
    </source>
</evidence>
<evidence type="ECO:0000256" key="3">
    <source>
        <dbReference type="ARBA" id="ARBA00022692"/>
    </source>
</evidence>
<sequence>MASTASMYLTLLLTVERSVCIFNPFRFKEWCSYTRTCKFVLTVVIFSILSNLGKLCWERRVERYFKAILDGEEFTMYKEVETELYHNPIYVEVVLVWMVIVLKYLVPLTSIITLNAITYIKLKKVNKERHTMTESQKNENKLTRMIIYVVLEFLVFTSYTAFAAMSNLFPSVRLPFDSHGQVYLYYQFRELLNSLNSSVNFITYFISWPPFRRTFLKIFGCKKEVVLTSPPPSPGTHQTSV</sequence>
<evidence type="ECO:0000256" key="6">
    <source>
        <dbReference type="SAM" id="Phobius"/>
    </source>
</evidence>
<evidence type="ECO:0000256" key="1">
    <source>
        <dbReference type="ARBA" id="ARBA00004370"/>
    </source>
</evidence>
<organism evidence="8 9">
    <name type="scientific">Apolygus lucorum</name>
    <name type="common">Small green plant bug</name>
    <name type="synonym">Lygocoris lucorum</name>
    <dbReference type="NCBI Taxonomy" id="248454"/>
    <lineage>
        <taxon>Eukaryota</taxon>
        <taxon>Metazoa</taxon>
        <taxon>Ecdysozoa</taxon>
        <taxon>Arthropoda</taxon>
        <taxon>Hexapoda</taxon>
        <taxon>Insecta</taxon>
        <taxon>Pterygota</taxon>
        <taxon>Neoptera</taxon>
        <taxon>Paraneoptera</taxon>
        <taxon>Hemiptera</taxon>
        <taxon>Heteroptera</taxon>
        <taxon>Panheteroptera</taxon>
        <taxon>Cimicomorpha</taxon>
        <taxon>Miridae</taxon>
        <taxon>Mirini</taxon>
        <taxon>Apolygus</taxon>
    </lineage>
</organism>
<dbReference type="PANTHER" id="PTHR46641:SF18">
    <property type="entry name" value="G-PROTEIN COUPLED RECEPTORS FAMILY 1 PROFILE DOMAIN-CONTAINING PROTEIN"/>
    <property type="match status" value="1"/>
</dbReference>
<evidence type="ECO:0000256" key="2">
    <source>
        <dbReference type="ARBA" id="ARBA00010663"/>
    </source>
</evidence>
<dbReference type="Gene3D" id="1.20.1070.10">
    <property type="entry name" value="Rhodopsin 7-helix transmembrane proteins"/>
    <property type="match status" value="1"/>
</dbReference>
<feature type="transmembrane region" description="Helical" evidence="6">
    <location>
        <begin position="145"/>
        <end position="165"/>
    </location>
</feature>
<dbReference type="InterPro" id="IPR052954">
    <property type="entry name" value="GPCR-Ligand_Int"/>
</dbReference>
<dbReference type="OrthoDB" id="10011262at2759"/>
<accession>A0A8S9X4U2</accession>
<dbReference type="GO" id="GO:0016020">
    <property type="term" value="C:membrane"/>
    <property type="evidence" value="ECO:0007669"/>
    <property type="project" value="UniProtKB-SubCell"/>
</dbReference>
<dbReference type="AlphaFoldDB" id="A0A8S9X4U2"/>
<dbReference type="EMBL" id="WIXP02000011">
    <property type="protein sequence ID" value="KAF6202605.1"/>
    <property type="molecule type" value="Genomic_DNA"/>
</dbReference>
<evidence type="ECO:0000256" key="5">
    <source>
        <dbReference type="ARBA" id="ARBA00023136"/>
    </source>
</evidence>
<keyword evidence="3 6" id="KW-0812">Transmembrane</keyword>
<keyword evidence="9" id="KW-1185">Reference proteome</keyword>
<evidence type="ECO:0000313" key="8">
    <source>
        <dbReference type="EMBL" id="KAF6202605.1"/>
    </source>
</evidence>
<dbReference type="GO" id="GO:0004930">
    <property type="term" value="F:G protein-coupled receptor activity"/>
    <property type="evidence" value="ECO:0007669"/>
    <property type="project" value="InterPro"/>
</dbReference>
<dbReference type="InterPro" id="IPR017452">
    <property type="entry name" value="GPCR_Rhodpsn_7TM"/>
</dbReference>
<feature type="transmembrane region" description="Helical" evidence="6">
    <location>
        <begin position="94"/>
        <end position="120"/>
    </location>
</feature>
<dbReference type="PROSITE" id="PS50262">
    <property type="entry name" value="G_PROTEIN_RECEP_F1_2"/>
    <property type="match status" value="1"/>
</dbReference>